<dbReference type="EMBL" id="LT934115">
    <property type="protein sequence ID" value="VAH67824.1"/>
    <property type="molecule type" value="Genomic_DNA"/>
</dbReference>
<dbReference type="AlphaFoldDB" id="A0A9R0RWR2"/>
<accession>A0A9R0RWR2</accession>
<dbReference type="Gramene" id="TRITD3Av1G245050.1">
    <property type="protein sequence ID" value="TRITD3Av1G245050.1"/>
    <property type="gene ID" value="TRITD3Av1G245050"/>
</dbReference>
<proteinExistence type="predicted"/>
<organism evidence="5 6">
    <name type="scientific">Triticum turgidum subsp. durum</name>
    <name type="common">Durum wheat</name>
    <name type="synonym">Triticum durum</name>
    <dbReference type="NCBI Taxonomy" id="4567"/>
    <lineage>
        <taxon>Eukaryota</taxon>
        <taxon>Viridiplantae</taxon>
        <taxon>Streptophyta</taxon>
        <taxon>Embryophyta</taxon>
        <taxon>Tracheophyta</taxon>
        <taxon>Spermatophyta</taxon>
        <taxon>Magnoliopsida</taxon>
        <taxon>Liliopsida</taxon>
        <taxon>Poales</taxon>
        <taxon>Poaceae</taxon>
        <taxon>BOP clade</taxon>
        <taxon>Pooideae</taxon>
        <taxon>Triticodae</taxon>
        <taxon>Triticeae</taxon>
        <taxon>Triticinae</taxon>
        <taxon>Triticum</taxon>
    </lineage>
</organism>
<dbReference type="InterPro" id="IPR012677">
    <property type="entry name" value="Nucleotide-bd_a/b_plait_sf"/>
</dbReference>
<dbReference type="SMART" id="SM00360">
    <property type="entry name" value="RRM"/>
    <property type="match status" value="1"/>
</dbReference>
<dbReference type="OMA" id="QNRYHDM"/>
<evidence type="ECO:0000259" key="4">
    <source>
        <dbReference type="PROSITE" id="PS50102"/>
    </source>
</evidence>
<feature type="compositionally biased region" description="Polar residues" evidence="3">
    <location>
        <begin position="210"/>
        <end position="227"/>
    </location>
</feature>
<name>A0A9R0RWR2_TRITD</name>
<dbReference type="CDD" id="cd21608">
    <property type="entry name" value="RRM2_NsCP33_like"/>
    <property type="match status" value="1"/>
</dbReference>
<feature type="domain" description="RRM" evidence="4">
    <location>
        <begin position="56"/>
        <end position="134"/>
    </location>
</feature>
<dbReference type="InterPro" id="IPR052462">
    <property type="entry name" value="SLIRP/GR-RBP-like"/>
</dbReference>
<dbReference type="Proteomes" id="UP000324705">
    <property type="component" value="Chromosome 3A"/>
</dbReference>
<protein>
    <recommendedName>
        <fullName evidence="4">RRM domain-containing protein</fullName>
    </recommendedName>
</protein>
<reference evidence="5 6" key="1">
    <citation type="submission" date="2017-09" db="EMBL/GenBank/DDBJ databases">
        <authorList>
            <consortium name="International Durum Wheat Genome Sequencing Consortium (IDWGSC)"/>
            <person name="Milanesi L."/>
        </authorList>
    </citation>
    <scope>NUCLEOTIDE SEQUENCE [LARGE SCALE GENOMIC DNA]</scope>
    <source>
        <strain evidence="6">cv. Svevo</strain>
    </source>
</reference>
<evidence type="ECO:0000256" key="3">
    <source>
        <dbReference type="SAM" id="MobiDB-lite"/>
    </source>
</evidence>
<feature type="region of interest" description="Disordered" evidence="3">
    <location>
        <begin position="196"/>
        <end position="251"/>
    </location>
</feature>
<gene>
    <name evidence="5" type="ORF">TRITD_3Av1G245050</name>
</gene>
<dbReference type="SUPFAM" id="SSF54928">
    <property type="entry name" value="RNA-binding domain, RBD"/>
    <property type="match status" value="1"/>
</dbReference>
<dbReference type="Pfam" id="PF00076">
    <property type="entry name" value="RRM_1"/>
    <property type="match status" value="1"/>
</dbReference>
<dbReference type="PANTHER" id="PTHR48027">
    <property type="entry name" value="HETEROGENEOUS NUCLEAR RIBONUCLEOPROTEIN 87F-RELATED"/>
    <property type="match status" value="1"/>
</dbReference>
<dbReference type="PROSITE" id="PS50102">
    <property type="entry name" value="RRM"/>
    <property type="match status" value="1"/>
</dbReference>
<evidence type="ECO:0000313" key="6">
    <source>
        <dbReference type="Proteomes" id="UP000324705"/>
    </source>
</evidence>
<dbReference type="InterPro" id="IPR048289">
    <property type="entry name" value="RRM2_NsCP33-like"/>
</dbReference>
<feature type="compositionally biased region" description="Basic and acidic residues" evidence="3">
    <location>
        <begin position="228"/>
        <end position="251"/>
    </location>
</feature>
<evidence type="ECO:0000313" key="5">
    <source>
        <dbReference type="EMBL" id="VAH67824.1"/>
    </source>
</evidence>
<evidence type="ECO:0000256" key="2">
    <source>
        <dbReference type="PROSITE-ProRule" id="PRU00176"/>
    </source>
</evidence>
<dbReference type="Gene3D" id="3.30.70.330">
    <property type="match status" value="1"/>
</dbReference>
<dbReference type="GO" id="GO:0003723">
    <property type="term" value="F:RNA binding"/>
    <property type="evidence" value="ECO:0007669"/>
    <property type="project" value="UniProtKB-UniRule"/>
</dbReference>
<dbReference type="InterPro" id="IPR035979">
    <property type="entry name" value="RBD_domain_sf"/>
</dbReference>
<dbReference type="InterPro" id="IPR000504">
    <property type="entry name" value="RRM_dom"/>
</dbReference>
<evidence type="ECO:0000256" key="1">
    <source>
        <dbReference type="ARBA" id="ARBA00022884"/>
    </source>
</evidence>
<keyword evidence="1 2" id="KW-0694">RNA-binding</keyword>
<keyword evidence="6" id="KW-1185">Reference proteome</keyword>
<sequence>MPSTGIFSVRIPVPCNLAAKCQIEAMALVNKLGNLLKKATSSNPTLYQAIRCMSSSKLFVGGLSFNTDEGSLRDAFSHYGEIIDAKIIVDRDTGRSRGFGFITYAAEEQASSAIMALDGKDLHGRNLRVSAATERTAGFRNGAGYGGGGGGFGGGGYGGGGYGGGGYGGNSGGGGGFAPAGGDNFAAGNFGGDRGFGGNPAGNHGAPAGSTSGDEFSLGTPGSSFESAKNDDVMDDLFKDDEPDKYASKNF</sequence>